<dbReference type="Pfam" id="PF10101">
    <property type="entry name" value="DUF2339"/>
    <property type="match status" value="2"/>
</dbReference>
<feature type="transmembrane region" description="Helical" evidence="2">
    <location>
        <begin position="506"/>
        <end position="524"/>
    </location>
</feature>
<feature type="transmembrane region" description="Helical" evidence="2">
    <location>
        <begin position="6"/>
        <end position="24"/>
    </location>
</feature>
<evidence type="ECO:0000256" key="2">
    <source>
        <dbReference type="SAM" id="Phobius"/>
    </source>
</evidence>
<feature type="transmembrane region" description="Helical" evidence="2">
    <location>
        <begin position="1004"/>
        <end position="1027"/>
    </location>
</feature>
<feature type="compositionally biased region" description="Basic residues" evidence="1">
    <location>
        <begin position="1151"/>
        <end position="1162"/>
    </location>
</feature>
<feature type="transmembrane region" description="Helical" evidence="2">
    <location>
        <begin position="711"/>
        <end position="731"/>
    </location>
</feature>
<evidence type="ECO:0000313" key="3">
    <source>
        <dbReference type="EMBL" id="QGZ93452.1"/>
    </source>
</evidence>
<feature type="transmembrane region" description="Helical" evidence="2">
    <location>
        <begin position="367"/>
        <end position="385"/>
    </location>
</feature>
<dbReference type="RefSeq" id="WP_158764456.1">
    <property type="nucleotide sequence ID" value="NZ_CP047045.1"/>
</dbReference>
<dbReference type="InterPro" id="IPR019286">
    <property type="entry name" value="DUF2339_TM"/>
</dbReference>
<feature type="transmembrane region" description="Helical" evidence="2">
    <location>
        <begin position="306"/>
        <end position="324"/>
    </location>
</feature>
<accession>A0A6I6MPF3</accession>
<feature type="transmembrane region" description="Helical" evidence="2">
    <location>
        <begin position="926"/>
        <end position="947"/>
    </location>
</feature>
<sequence length="1162" mass="123310">MIVWLVIFGLATLVWMQSQHIGALRRRLTELERHFGVADDVVAAPETPREAPMTEPLLLDTPLPPDDREPLLLDTPLPPDEQEPLLLDTPLPEASNDDEIEPVPALTGAVHRLPEPAQAAAAQGPEIAARTSPTRMQRLERWITEKGWAWIGGGAGALVTAYVVGIGIAQLAPTAQLICVIALGAALLGASEWTRRTAIARPRPIVAACLAGAGVLALYGAVWLAHGVHGMIGIATATTLLVLCAGGLIGLSILHGQVMSVLAVAAALLAPALTHPGLWPTAGLTLFICAVSAGGFSIAALRRWSWVAVVTVAGLYCWFGSAIADDQIRRAWVALSFASLGCVFLALRPARDVEERGFFSWRRAHLALPAVATSISSVLLIWVWLATSPAPTGLVAGPAWVGSMFVALAAATVRLRVAAPATLAIAVAALVVGFMAYLRSRFFFGPLGADFYPFVLFAALVVAASALLARPNRHGRTMVAIAGAGGSALLIVLAAFSREAWHSPQAWAPLLIGAPLLFAAAWRAEQYAKDAEKDRAVGVWAGAGAVLLLLGIESAFPAEARTTAHAGATLLLASGLAWRNWRVLGYAALGAALLAIGYALSPALLNAAIADAIPIWGALTILATTVILLMAAGAVADRAQNRPMMHAMLTGAGVIVVLIGAFLVLRWIAASVQLDRFAEEALRALLLLGAGHALMGRPAQEPVGRWRGHVLMGLGFAYALVMAGLVLNPWWGQTPARVLGPPIFDTLLLAFAAPAVLAGFAGYRVYAQEQHAGRVYVAVMAAFGLIWGAMETRRLFHGASLEATPVGVLEGACYALIALVAALWIALYARAHARVRRPFPQDVVLVNPTATIAAIVVAGLIMLIVRHPWWGGQAESESMALGVGLAVLAQAAAVAMALTLGWLHNTTQTTALPFALMREPARAEDSARFAAAAGVALFGWSFGHGAIRWFYHQGAMDDGNLLSGLEGYAHAIWPLVFVLAAWEATERASAHESIRAFVSDLQAIWASAIWAALGFAALGLCVLFNPWWGLAPVEMPTGFSLVLGMALLVVGAVASFAARRIDQARWAEALPRATTILCIVYLFVALTILVRWIFHRGDMTAPSVIGVELWTYPAVWALFGAFTVAWFSRTFRPEPPQAPGDLLQIKPSGRRERRHGRRQRTP</sequence>
<feature type="transmembrane region" description="Helical" evidence="2">
    <location>
        <begin position="885"/>
        <end position="905"/>
    </location>
</feature>
<feature type="compositionally biased region" description="Low complexity" evidence="1">
    <location>
        <begin position="84"/>
        <end position="93"/>
    </location>
</feature>
<feature type="transmembrane region" description="Helical" evidence="2">
    <location>
        <begin position="743"/>
        <end position="763"/>
    </location>
</feature>
<dbReference type="Proteomes" id="UP000431269">
    <property type="component" value="Chromosome"/>
</dbReference>
<dbReference type="AlphaFoldDB" id="A0A6I6MPF3"/>
<feature type="transmembrane region" description="Helical" evidence="2">
    <location>
        <begin position="175"/>
        <end position="193"/>
    </location>
</feature>
<reference evidence="4" key="1">
    <citation type="submission" date="2019-12" db="EMBL/GenBank/DDBJ databases">
        <title>Complete genome of Terracaulis silvestris 0127_4.</title>
        <authorList>
            <person name="Vieira S."/>
            <person name="Riedel T."/>
            <person name="Sproer C."/>
            <person name="Pascual J."/>
            <person name="Boedeker C."/>
            <person name="Overmann J."/>
        </authorList>
    </citation>
    <scope>NUCLEOTIDE SEQUENCE [LARGE SCALE GENOMIC DNA]</scope>
    <source>
        <strain evidence="4">0127_4</strain>
    </source>
</reference>
<feature type="transmembrane region" description="Helical" evidence="2">
    <location>
        <begin position="258"/>
        <end position="278"/>
    </location>
</feature>
<feature type="region of interest" description="Disordered" evidence="1">
    <location>
        <begin position="44"/>
        <end position="98"/>
    </location>
</feature>
<feature type="transmembrane region" description="Helical" evidence="2">
    <location>
        <begin position="417"/>
        <end position="439"/>
    </location>
</feature>
<feature type="transmembrane region" description="Helical" evidence="2">
    <location>
        <begin position="775"/>
        <end position="796"/>
    </location>
</feature>
<feature type="region of interest" description="Disordered" evidence="1">
    <location>
        <begin position="1137"/>
        <end position="1162"/>
    </location>
</feature>
<feature type="transmembrane region" description="Helical" evidence="2">
    <location>
        <begin position="330"/>
        <end position="347"/>
    </location>
</feature>
<dbReference type="KEGG" id="tsv:DSM104635_00262"/>
<feature type="transmembrane region" description="Helical" evidence="2">
    <location>
        <begin position="808"/>
        <end position="831"/>
    </location>
</feature>
<feature type="transmembrane region" description="Helical" evidence="2">
    <location>
        <begin position="967"/>
        <end position="984"/>
    </location>
</feature>
<name>A0A6I6MPF3_9CAUL</name>
<evidence type="ECO:0000256" key="1">
    <source>
        <dbReference type="SAM" id="MobiDB-lite"/>
    </source>
</evidence>
<feature type="transmembrane region" description="Helical" evidence="2">
    <location>
        <begin position="284"/>
        <end position="301"/>
    </location>
</feature>
<organism evidence="3 4">
    <name type="scientific">Terricaulis silvestris</name>
    <dbReference type="NCBI Taxonomy" id="2686094"/>
    <lineage>
        <taxon>Bacteria</taxon>
        <taxon>Pseudomonadati</taxon>
        <taxon>Pseudomonadota</taxon>
        <taxon>Alphaproteobacteria</taxon>
        <taxon>Caulobacterales</taxon>
        <taxon>Caulobacteraceae</taxon>
        <taxon>Terricaulis</taxon>
    </lineage>
</organism>
<feature type="transmembrane region" description="Helical" evidence="2">
    <location>
        <begin position="1070"/>
        <end position="1094"/>
    </location>
</feature>
<evidence type="ECO:0000313" key="4">
    <source>
        <dbReference type="Proteomes" id="UP000431269"/>
    </source>
</evidence>
<feature type="transmembrane region" description="Helical" evidence="2">
    <location>
        <begin position="391"/>
        <end position="410"/>
    </location>
</feature>
<keyword evidence="2" id="KW-0812">Transmembrane</keyword>
<feature type="transmembrane region" description="Helical" evidence="2">
    <location>
        <begin position="476"/>
        <end position="494"/>
    </location>
</feature>
<feature type="transmembrane region" description="Helical" evidence="2">
    <location>
        <begin position="843"/>
        <end position="865"/>
    </location>
</feature>
<dbReference type="PANTHER" id="PTHR38434:SF1">
    <property type="entry name" value="BLL2549 PROTEIN"/>
    <property type="match status" value="1"/>
</dbReference>
<feature type="transmembrane region" description="Helical" evidence="2">
    <location>
        <begin position="1039"/>
        <end position="1058"/>
    </location>
</feature>
<feature type="transmembrane region" description="Helical" evidence="2">
    <location>
        <begin position="583"/>
        <end position="601"/>
    </location>
</feature>
<protein>
    <submittedName>
        <fullName evidence="3">Putative membrane protein</fullName>
    </submittedName>
</protein>
<feature type="transmembrane region" description="Helical" evidence="2">
    <location>
        <begin position="148"/>
        <end position="169"/>
    </location>
</feature>
<feature type="transmembrane region" description="Helical" evidence="2">
    <location>
        <begin position="613"/>
        <end position="635"/>
    </location>
</feature>
<feature type="transmembrane region" description="Helical" evidence="2">
    <location>
        <begin position="1109"/>
        <end position="1127"/>
    </location>
</feature>
<feature type="transmembrane region" description="Helical" evidence="2">
    <location>
        <begin position="231"/>
        <end position="251"/>
    </location>
</feature>
<keyword evidence="4" id="KW-1185">Reference proteome</keyword>
<feature type="transmembrane region" description="Helical" evidence="2">
    <location>
        <begin position="451"/>
        <end position="469"/>
    </location>
</feature>
<feature type="transmembrane region" description="Helical" evidence="2">
    <location>
        <begin position="647"/>
        <end position="669"/>
    </location>
</feature>
<feature type="transmembrane region" description="Helical" evidence="2">
    <location>
        <begin position="536"/>
        <end position="556"/>
    </location>
</feature>
<proteinExistence type="predicted"/>
<dbReference type="EMBL" id="CP047045">
    <property type="protein sequence ID" value="QGZ93452.1"/>
    <property type="molecule type" value="Genomic_DNA"/>
</dbReference>
<gene>
    <name evidence="3" type="ORF">DSM104635_00262</name>
</gene>
<keyword evidence="2" id="KW-1133">Transmembrane helix</keyword>
<dbReference type="PANTHER" id="PTHR38434">
    <property type="entry name" value="BLL2549 PROTEIN"/>
    <property type="match status" value="1"/>
</dbReference>
<keyword evidence="2" id="KW-0472">Membrane</keyword>
<feature type="transmembrane region" description="Helical" evidence="2">
    <location>
        <begin position="205"/>
        <end position="225"/>
    </location>
</feature>